<organism evidence="1 2">
    <name type="scientific">Gryllus longicercus</name>
    <dbReference type="NCBI Taxonomy" id="2509291"/>
    <lineage>
        <taxon>Eukaryota</taxon>
        <taxon>Metazoa</taxon>
        <taxon>Ecdysozoa</taxon>
        <taxon>Arthropoda</taxon>
        <taxon>Hexapoda</taxon>
        <taxon>Insecta</taxon>
        <taxon>Pterygota</taxon>
        <taxon>Neoptera</taxon>
        <taxon>Polyneoptera</taxon>
        <taxon>Orthoptera</taxon>
        <taxon>Ensifera</taxon>
        <taxon>Gryllidea</taxon>
        <taxon>Grylloidea</taxon>
        <taxon>Gryllidae</taxon>
        <taxon>Gryllinae</taxon>
        <taxon>Gryllus</taxon>
    </lineage>
</organism>
<dbReference type="AlphaFoldDB" id="A0AAN9V428"/>
<name>A0AAN9V428_9ORTH</name>
<dbReference type="InterPro" id="IPR013761">
    <property type="entry name" value="SAM/pointed_sf"/>
</dbReference>
<evidence type="ECO:0000313" key="2">
    <source>
        <dbReference type="Proteomes" id="UP001378592"/>
    </source>
</evidence>
<protein>
    <submittedName>
        <fullName evidence="1">Uncharacterized protein</fullName>
    </submittedName>
</protein>
<reference evidence="1 2" key="1">
    <citation type="submission" date="2024-03" db="EMBL/GenBank/DDBJ databases">
        <title>The genome assembly and annotation of the cricket Gryllus longicercus Weissman &amp; Gray.</title>
        <authorList>
            <person name="Szrajer S."/>
            <person name="Gray D."/>
            <person name="Ylla G."/>
        </authorList>
    </citation>
    <scope>NUCLEOTIDE SEQUENCE [LARGE SCALE GENOMIC DNA]</scope>
    <source>
        <strain evidence="1">DAG 2021-001</strain>
        <tissue evidence="1">Whole body minus gut</tissue>
    </source>
</reference>
<proteinExistence type="predicted"/>
<dbReference type="SUPFAM" id="SSF47769">
    <property type="entry name" value="SAM/Pointed domain"/>
    <property type="match status" value="1"/>
</dbReference>
<keyword evidence="2" id="KW-1185">Reference proteome</keyword>
<evidence type="ECO:0000313" key="1">
    <source>
        <dbReference type="EMBL" id="KAK7789418.1"/>
    </source>
</evidence>
<gene>
    <name evidence="1" type="ORF">R5R35_000125</name>
</gene>
<comment type="caution">
    <text evidence="1">The sequence shown here is derived from an EMBL/GenBank/DDBJ whole genome shotgun (WGS) entry which is preliminary data.</text>
</comment>
<accession>A0AAN9V428</accession>
<dbReference type="EMBL" id="JAZDUA010000763">
    <property type="protein sequence ID" value="KAK7789418.1"/>
    <property type="molecule type" value="Genomic_DNA"/>
</dbReference>
<sequence length="283" mass="32211">MLLNEIPKITGGRAEAVHKKFEEEECQNAHSTPVLSDHHLETYLSAWAELPGPDNATGPGFQNTAEWILGDRISSKATSLFIQSGWSLHRLLTSTNEELREIGIAFQSDRANILAAVRAFHLVPWRTMQTISLKPGGQSKKHKEHIVFLLETFSRLTLQLYIDAATVAWLRQRIPKKHSEKERLITSVKEAIQASRILINMTEGIYRCTKEHCKNLPQRPVDFIGPKDKKSWPMYKRIVVSSVFLVSVSLLSPFIEEKISRTALSPLCRLPIKWCIVFAWMCV</sequence>
<dbReference type="Proteomes" id="UP001378592">
    <property type="component" value="Unassembled WGS sequence"/>
</dbReference>